<keyword evidence="1" id="KW-0472">Membrane</keyword>
<dbReference type="AlphaFoldDB" id="A0A0E3BXK7"/>
<reference evidence="2 3" key="1">
    <citation type="submission" date="2013-09" db="EMBL/GenBank/DDBJ databases">
        <title>High correlation between genotypes and phenotypes of environmental bacteria Comamonas testosteroni strains.</title>
        <authorList>
            <person name="Liu L."/>
            <person name="Zhu W."/>
            <person name="Xia X."/>
            <person name="Xu B."/>
            <person name="Luo M."/>
            <person name="Wang G."/>
        </authorList>
    </citation>
    <scope>NUCLEOTIDE SEQUENCE [LARGE SCALE GENOMIC DNA]</scope>
    <source>
        <strain evidence="2 3">JL14</strain>
    </source>
</reference>
<feature type="transmembrane region" description="Helical" evidence="1">
    <location>
        <begin position="74"/>
        <end position="93"/>
    </location>
</feature>
<evidence type="ECO:0000256" key="1">
    <source>
        <dbReference type="SAM" id="Phobius"/>
    </source>
</evidence>
<feature type="transmembrane region" description="Helical" evidence="1">
    <location>
        <begin position="16"/>
        <end position="37"/>
    </location>
</feature>
<feature type="transmembrane region" description="Helical" evidence="1">
    <location>
        <begin position="109"/>
        <end position="131"/>
    </location>
</feature>
<dbReference type="EMBL" id="AWTN01000114">
    <property type="protein sequence ID" value="KGG86156.1"/>
    <property type="molecule type" value="Genomic_DNA"/>
</dbReference>
<protein>
    <submittedName>
        <fullName evidence="2">Uncharacterized protein</fullName>
    </submittedName>
</protein>
<organism evidence="2 3">
    <name type="scientific">Comamonas thiooxydans</name>
    <dbReference type="NCBI Taxonomy" id="363952"/>
    <lineage>
        <taxon>Bacteria</taxon>
        <taxon>Pseudomonadati</taxon>
        <taxon>Pseudomonadota</taxon>
        <taxon>Betaproteobacteria</taxon>
        <taxon>Burkholderiales</taxon>
        <taxon>Comamonadaceae</taxon>
        <taxon>Comamonas</taxon>
    </lineage>
</organism>
<keyword evidence="1" id="KW-1133">Transmembrane helix</keyword>
<keyword evidence="1" id="KW-0812">Transmembrane</keyword>
<evidence type="ECO:0000313" key="2">
    <source>
        <dbReference type="EMBL" id="KGG86156.1"/>
    </source>
</evidence>
<gene>
    <name evidence="2" type="ORF">P245_20785</name>
</gene>
<comment type="caution">
    <text evidence="2">The sequence shown here is derived from an EMBL/GenBank/DDBJ whole genome shotgun (WGS) entry which is preliminary data.</text>
</comment>
<proteinExistence type="predicted"/>
<dbReference type="RefSeq" id="WP_034382125.1">
    <property type="nucleotide sequence ID" value="NZ_AWTN01000114.1"/>
</dbReference>
<name>A0A0E3BXK7_9BURK</name>
<evidence type="ECO:0000313" key="3">
    <source>
        <dbReference type="Proteomes" id="UP000029567"/>
    </source>
</evidence>
<feature type="transmembrane region" description="Helical" evidence="1">
    <location>
        <begin position="49"/>
        <end position="67"/>
    </location>
</feature>
<sequence>MTTAKSKSTISTATDWLLIAFWMTTIPAAGVFIGHVSSRGAEIMNLQPWIWNVFWVCAAVCVTTGLYTKKWKHCIGLAMVFLAIGNVGINSAITADQGMFDPGQMAKEAAVMVGLIAGVGLPVIGALMGILHAGTKWSEQRQQHL</sequence>
<dbReference type="Proteomes" id="UP000029567">
    <property type="component" value="Unassembled WGS sequence"/>
</dbReference>
<accession>A0A0E3BXK7</accession>